<accession>S3E968</accession>
<keyword evidence="3" id="KW-1185">Reference proteome</keyword>
<dbReference type="eggNOG" id="ENOG502SCUT">
    <property type="taxonomic scope" value="Eukaryota"/>
</dbReference>
<dbReference type="OMA" id="WPERIPA"/>
<dbReference type="HOGENOM" id="CLU_082466_0_0_1"/>
<proteinExistence type="predicted"/>
<evidence type="ECO:0000313" key="3">
    <source>
        <dbReference type="Proteomes" id="UP000016922"/>
    </source>
</evidence>
<gene>
    <name evidence="2" type="ORF">GLAREA_10498</name>
</gene>
<dbReference type="OrthoDB" id="3780330at2759"/>
<feature type="region of interest" description="Disordered" evidence="1">
    <location>
        <begin position="149"/>
        <end position="196"/>
    </location>
</feature>
<reference evidence="2 3" key="1">
    <citation type="journal article" date="2013" name="BMC Genomics">
        <title>Genomics-driven discovery of the pneumocandin biosynthetic gene cluster in the fungus Glarea lozoyensis.</title>
        <authorList>
            <person name="Chen L."/>
            <person name="Yue Q."/>
            <person name="Zhang X."/>
            <person name="Xiang M."/>
            <person name="Wang C."/>
            <person name="Li S."/>
            <person name="Che Y."/>
            <person name="Ortiz-Lopez F.J."/>
            <person name="Bills G.F."/>
            <person name="Liu X."/>
            <person name="An Z."/>
        </authorList>
    </citation>
    <scope>NUCLEOTIDE SEQUENCE [LARGE SCALE GENOMIC DNA]</scope>
    <source>
        <strain evidence="3">ATCC 20868 / MF5171</strain>
    </source>
</reference>
<dbReference type="RefSeq" id="XP_008077790.1">
    <property type="nucleotide sequence ID" value="XM_008079599.1"/>
</dbReference>
<protein>
    <submittedName>
        <fullName evidence="2">Uncharacterized protein</fullName>
    </submittedName>
</protein>
<dbReference type="EMBL" id="KE145355">
    <property type="protein sequence ID" value="EPE34803.1"/>
    <property type="molecule type" value="Genomic_DNA"/>
</dbReference>
<organism evidence="2 3">
    <name type="scientific">Glarea lozoyensis (strain ATCC 20868 / MF5171)</name>
    <dbReference type="NCBI Taxonomy" id="1116229"/>
    <lineage>
        <taxon>Eukaryota</taxon>
        <taxon>Fungi</taxon>
        <taxon>Dikarya</taxon>
        <taxon>Ascomycota</taxon>
        <taxon>Pezizomycotina</taxon>
        <taxon>Leotiomycetes</taxon>
        <taxon>Helotiales</taxon>
        <taxon>Helotiaceae</taxon>
        <taxon>Glarea</taxon>
    </lineage>
</organism>
<dbReference type="GeneID" id="19469544"/>
<evidence type="ECO:0000313" key="2">
    <source>
        <dbReference type="EMBL" id="EPE34803.1"/>
    </source>
</evidence>
<dbReference type="AlphaFoldDB" id="S3E968"/>
<dbReference type="KEGG" id="glz:GLAREA_10498"/>
<name>S3E968_GLAL2</name>
<sequence length="311" mass="35109">MSKPVPEKSLCDFLIKRDPLSTSKLKVRLDFPMATLPLLRENGMPDSAYISAPCYMWSSHITFPNSVGVISDAQLWQIALEAGREMEDEFEQYEMMNRNKKLPGAMTVLAFDREIIVASSQKGRFSFVYDCSDTPVKRDLKRCRKIVWQRSARKSAKKSTKKSARKNAKKNARKGARQSARKGGRKSGKKIGKDFRHIHDGKCGEEMAMHLYYMKHGLNLSKLENARIGTVKLKPNGEHSHIDPCSVDKEKAKDKFKGKVNEGFGCKEFTDLLGLTVLEKDTLGQAYNFATLFPTGSPTIDHIESLRNISN</sequence>
<dbReference type="Proteomes" id="UP000016922">
    <property type="component" value="Unassembled WGS sequence"/>
</dbReference>
<evidence type="ECO:0000256" key="1">
    <source>
        <dbReference type="SAM" id="MobiDB-lite"/>
    </source>
</evidence>
<feature type="compositionally biased region" description="Basic residues" evidence="1">
    <location>
        <begin position="149"/>
        <end position="190"/>
    </location>
</feature>